<dbReference type="KEGG" id="vg:29061738"/>
<proteinExistence type="predicted"/>
<reference evidence="2" key="1">
    <citation type="submission" date="2016-06" db="EMBL/GenBank/DDBJ databases">
        <authorList>
            <person name="Berg J.A."/>
            <person name="Buchanan A.L."/>
            <person name="Choi M.C."/>
            <person name="Sharma R."/>
            <person name="Tatlow P."/>
            <person name="Allen R.C."/>
            <person name="Bloomfield T.J."/>
            <person name="Buhler B."/>
            <person name="Bybee R.N."/>
            <person name="Duncan S."/>
            <person name="Fuhriman D.A."/>
            <person name="Harris N."/>
            <person name="Hilton J.A."/>
            <person name="Hurst E."/>
            <person name="James B.D."/>
            <person name="Knabe B.K."/>
            <person name="Pollock S.V."/>
            <person name="Ririe D.B."/>
            <person name="Rogers S.L."/>
            <person name="Stephenson M.B."/>
            <person name="Thompson S.E."/>
            <person name="Usher B.K."/>
            <person name="Ward A.T."/>
            <person name="Webb C.J."/>
            <person name="Wells M.J."/>
            <person name="Wright C.K."/>
            <person name="Breakwell D.P."/>
            <person name="Hope S."/>
            <person name="Grose J.H."/>
        </authorList>
    </citation>
    <scope>NUCLEOTIDE SEQUENCE [LARGE SCALE GENOMIC DNA]</scope>
</reference>
<sequence length="94" mass="10578">MVDGRQLLSDVMFGKKIEDTYDNADALLQLFIPLTSEHYEIFPAGQEYIVRSRNKKFEAARYPRTLGGVIVLQGQFEGAIARILVYYATGGQGF</sequence>
<gene>
    <name evidence="1" type="ORF">EARLPHILLIPIV_135</name>
</gene>
<organism evidence="1 2">
    <name type="scientific">Erwinia phage vB_EamM_EarlPhillipIV</name>
    <dbReference type="NCBI Taxonomy" id="1883372"/>
    <lineage>
        <taxon>Viruses</taxon>
        <taxon>Duplodnaviria</taxon>
        <taxon>Heunggongvirae</taxon>
        <taxon>Uroviricota</taxon>
        <taxon>Caudoviricetes</taxon>
        <taxon>Chimalliviridae</taxon>
        <taxon>Derbicusvirus</taxon>
        <taxon>Derbicusvirus derbicus</taxon>
    </lineage>
</organism>
<accession>A0A1B2ICP1</accession>
<dbReference type="Proteomes" id="UP000201594">
    <property type="component" value="Segment"/>
</dbReference>
<dbReference type="OrthoDB" id="21988at10239"/>
<protein>
    <submittedName>
        <fullName evidence="1">Uncharacterized protein</fullName>
    </submittedName>
</protein>
<evidence type="ECO:0000313" key="1">
    <source>
        <dbReference type="EMBL" id="ANZ48984.1"/>
    </source>
</evidence>
<dbReference type="GeneID" id="29061738"/>
<evidence type="ECO:0000313" key="2">
    <source>
        <dbReference type="Proteomes" id="UP000201594"/>
    </source>
</evidence>
<dbReference type="RefSeq" id="YP_009278447.1">
    <property type="nucleotide sequence ID" value="NC_031007.1"/>
</dbReference>
<name>A0A1B2ICP1_9CAUD</name>
<dbReference type="EMBL" id="KX397367">
    <property type="protein sequence ID" value="ANZ48984.1"/>
    <property type="molecule type" value="Genomic_DNA"/>
</dbReference>